<accession>A0A671WRB9</accession>
<reference evidence="1" key="1">
    <citation type="submission" date="2021-04" db="EMBL/GenBank/DDBJ databases">
        <authorList>
            <consortium name="Wellcome Sanger Institute Data Sharing"/>
        </authorList>
    </citation>
    <scope>NUCLEOTIDE SEQUENCE [LARGE SCALE GENOMIC DNA]</scope>
</reference>
<evidence type="ECO:0000313" key="1">
    <source>
        <dbReference type="Ensembl" id="ENSSAUP00010041563.1"/>
    </source>
</evidence>
<proteinExistence type="predicted"/>
<dbReference type="InParanoid" id="A0A671WRB9"/>
<evidence type="ECO:0000313" key="2">
    <source>
        <dbReference type="Proteomes" id="UP000472265"/>
    </source>
</evidence>
<name>A0A671WRB9_SPAAU</name>
<dbReference type="AlphaFoldDB" id="A0A671WRB9"/>
<reference evidence="1" key="2">
    <citation type="submission" date="2025-08" db="UniProtKB">
        <authorList>
            <consortium name="Ensembl"/>
        </authorList>
    </citation>
    <scope>IDENTIFICATION</scope>
</reference>
<dbReference type="Proteomes" id="UP000472265">
    <property type="component" value="Chromosome 14"/>
</dbReference>
<keyword evidence="2" id="KW-1185">Reference proteome</keyword>
<protein>
    <submittedName>
        <fullName evidence="1">Uncharacterized protein</fullName>
    </submittedName>
</protein>
<organism evidence="1 2">
    <name type="scientific">Sparus aurata</name>
    <name type="common">Gilthead sea bream</name>
    <dbReference type="NCBI Taxonomy" id="8175"/>
    <lineage>
        <taxon>Eukaryota</taxon>
        <taxon>Metazoa</taxon>
        <taxon>Chordata</taxon>
        <taxon>Craniata</taxon>
        <taxon>Vertebrata</taxon>
        <taxon>Euteleostomi</taxon>
        <taxon>Actinopterygii</taxon>
        <taxon>Neopterygii</taxon>
        <taxon>Teleostei</taxon>
        <taxon>Neoteleostei</taxon>
        <taxon>Acanthomorphata</taxon>
        <taxon>Eupercaria</taxon>
        <taxon>Spariformes</taxon>
        <taxon>Sparidae</taxon>
        <taxon>Sparus</taxon>
    </lineage>
</organism>
<reference evidence="1" key="3">
    <citation type="submission" date="2025-09" db="UniProtKB">
        <authorList>
            <consortium name="Ensembl"/>
        </authorList>
    </citation>
    <scope>IDENTIFICATION</scope>
</reference>
<dbReference type="Ensembl" id="ENSSAUT00010043763.1">
    <property type="protein sequence ID" value="ENSSAUP00010041563.1"/>
    <property type="gene ID" value="ENSSAUG00010017479.1"/>
</dbReference>
<sequence length="75" mass="8173">MNKGIIGLREPTDGRGTLRNNTFPLADSGADLNNNSEQKAQSCTTSDSAWILYCAPHNKARYCSSPGYKHDSGLR</sequence>